<dbReference type="PATRIC" id="fig|1301098.3.peg.4578"/>
<evidence type="ECO:0000256" key="5">
    <source>
        <dbReference type="SAM" id="SignalP"/>
    </source>
</evidence>
<reference evidence="7 8" key="2">
    <citation type="submission" date="2014-05" db="EMBL/GenBank/DDBJ databases">
        <title>Genome sequence of the 3-chlorobenzoate degrading bacterium Pseudomonas knackmussii B13 shows multiple evidence for horizontal gene transfer.</title>
        <authorList>
            <person name="Miyazaki R."/>
            <person name="Bertelli C."/>
            <person name="Falquet L."/>
            <person name="Robinson-Rechavi M."/>
            <person name="Gharib W."/>
            <person name="Roy S."/>
            <person name="Van der Meer J.R."/>
        </authorList>
    </citation>
    <scope>NUCLEOTIDE SEQUENCE [LARGE SCALE GENOMIC DNA]</scope>
    <source>
        <strain evidence="7 8">B13</strain>
    </source>
</reference>
<keyword evidence="3" id="KW-0564">Palmitate</keyword>
<evidence type="ECO:0000256" key="1">
    <source>
        <dbReference type="ARBA" id="ARBA00023239"/>
    </source>
</evidence>
<evidence type="ECO:0000259" key="6">
    <source>
        <dbReference type="Pfam" id="PF03330"/>
    </source>
</evidence>
<dbReference type="AlphaFoldDB" id="A0A024HMN6"/>
<keyword evidence="3" id="KW-0472">Membrane</keyword>
<dbReference type="GO" id="GO:0005886">
    <property type="term" value="C:plasma membrane"/>
    <property type="evidence" value="ECO:0007669"/>
    <property type="project" value="UniProtKB-SubCell"/>
</dbReference>
<dbReference type="Gene3D" id="2.40.40.10">
    <property type="entry name" value="RlpA-like domain"/>
    <property type="match status" value="1"/>
</dbReference>
<gene>
    <name evidence="3" type="primary">rlpA</name>
    <name evidence="7" type="ORF">PKB_4590</name>
</gene>
<dbReference type="KEGG" id="pkc:PKB_4590"/>
<dbReference type="eggNOG" id="COG0797">
    <property type="taxonomic scope" value="Bacteria"/>
</dbReference>
<evidence type="ECO:0000256" key="2">
    <source>
        <dbReference type="ARBA" id="ARBA00023316"/>
    </source>
</evidence>
<dbReference type="Proteomes" id="UP000025241">
    <property type="component" value="Chromosome I"/>
</dbReference>
<dbReference type="STRING" id="1301098.PKB_4590"/>
<protein>
    <recommendedName>
        <fullName evidence="3">Endolytic peptidoglycan transglycosylase RlpA</fullName>
        <ecNumber evidence="3">4.2.2.-</ecNumber>
    </recommendedName>
</protein>
<dbReference type="InterPro" id="IPR036908">
    <property type="entry name" value="RlpA-like_sf"/>
</dbReference>
<evidence type="ECO:0000256" key="4">
    <source>
        <dbReference type="RuleBase" id="RU003495"/>
    </source>
</evidence>
<evidence type="ECO:0000256" key="3">
    <source>
        <dbReference type="HAMAP-Rule" id="MF_02071"/>
    </source>
</evidence>
<dbReference type="PANTHER" id="PTHR34183">
    <property type="entry name" value="ENDOLYTIC PEPTIDOGLYCAN TRANSGLYCOSYLASE RLPA"/>
    <property type="match status" value="1"/>
</dbReference>
<comment type="function">
    <text evidence="3">Lytic transglycosylase with a strong preference for naked glycan strands that lack stem peptides.</text>
</comment>
<keyword evidence="2 3" id="KW-0961">Cell wall biogenesis/degradation</keyword>
<dbReference type="HAMAP" id="MF_02071">
    <property type="entry name" value="RlpA"/>
    <property type="match status" value="1"/>
</dbReference>
<comment type="subcellular location">
    <subcellularLocation>
        <location evidence="3">Cell membrane</location>
        <topology evidence="3">Lipid-anchor</topology>
    </subcellularLocation>
</comment>
<keyword evidence="1 3" id="KW-0456">Lyase</keyword>
<evidence type="ECO:0000313" key="7">
    <source>
        <dbReference type="EMBL" id="CDF85914.1"/>
    </source>
</evidence>
<feature type="chain" id="PRO_5009982226" description="Endolytic peptidoglycan transglycosylase RlpA" evidence="5">
    <location>
        <begin position="21"/>
        <end position="125"/>
    </location>
</feature>
<dbReference type="PANTHER" id="PTHR34183:SF8">
    <property type="entry name" value="ENDOLYTIC PEPTIDOGLYCAN TRANSGLYCOSYLASE RLPA-RELATED"/>
    <property type="match status" value="1"/>
</dbReference>
<dbReference type="OrthoDB" id="9779128at2"/>
<dbReference type="Pfam" id="PF03330">
    <property type="entry name" value="DPBB_1"/>
    <property type="match status" value="1"/>
</dbReference>
<sequence length="125" mass="13479">MLRSLALIACLALLAGCASSSYDSESAHGYHAEGTASYYGRAHHGKKTASGERFDQHALTAAHRTLPFGTRLKVTNLDNGRSVVVRVNDRGPFSRSRIIDLSRGAAERLDMLRAGTAPVRLEALD</sequence>
<dbReference type="SUPFAM" id="SSF50685">
    <property type="entry name" value="Barwin-like endoglucanases"/>
    <property type="match status" value="1"/>
</dbReference>
<dbReference type="PROSITE" id="PS51257">
    <property type="entry name" value="PROKAR_LIPOPROTEIN"/>
    <property type="match status" value="1"/>
</dbReference>
<name>A0A024HMN6_PSEKB</name>
<dbReference type="NCBIfam" id="TIGR00413">
    <property type="entry name" value="rlpA"/>
    <property type="match status" value="1"/>
</dbReference>
<dbReference type="HOGENOM" id="CLU_042923_7_1_6"/>
<evidence type="ECO:0000313" key="8">
    <source>
        <dbReference type="Proteomes" id="UP000025241"/>
    </source>
</evidence>
<dbReference type="CDD" id="cd22268">
    <property type="entry name" value="DPBB_RlpA-like"/>
    <property type="match status" value="1"/>
</dbReference>
<dbReference type="InterPro" id="IPR012997">
    <property type="entry name" value="RplA"/>
</dbReference>
<keyword evidence="3" id="KW-0449">Lipoprotein</keyword>
<feature type="signal peptide" evidence="5">
    <location>
        <begin position="1"/>
        <end position="20"/>
    </location>
</feature>
<feature type="domain" description="RlpA-like protein double-psi beta-barrel" evidence="6">
    <location>
        <begin position="32"/>
        <end position="120"/>
    </location>
</feature>
<comment type="similarity">
    <text evidence="3 4">Belongs to the RlpA family.</text>
</comment>
<dbReference type="GO" id="GO:0071555">
    <property type="term" value="P:cell wall organization"/>
    <property type="evidence" value="ECO:0007669"/>
    <property type="project" value="UniProtKB-KW"/>
</dbReference>
<accession>A0A024HMN6</accession>
<dbReference type="InterPro" id="IPR009009">
    <property type="entry name" value="RlpA-like_DPBB"/>
</dbReference>
<dbReference type="EC" id="4.2.2.-" evidence="3"/>
<keyword evidence="5" id="KW-0732">Signal</keyword>
<keyword evidence="3" id="KW-1003">Cell membrane</keyword>
<keyword evidence="8" id="KW-1185">Reference proteome</keyword>
<proteinExistence type="inferred from homology"/>
<dbReference type="InterPro" id="IPR034718">
    <property type="entry name" value="RlpA"/>
</dbReference>
<organism evidence="7 8">
    <name type="scientific">Pseudomonas knackmussii (strain DSM 6978 / CCUG 54928 / LMG 23759 / B13)</name>
    <dbReference type="NCBI Taxonomy" id="1301098"/>
    <lineage>
        <taxon>Bacteria</taxon>
        <taxon>Pseudomonadati</taxon>
        <taxon>Pseudomonadota</taxon>
        <taxon>Gammaproteobacteria</taxon>
        <taxon>Pseudomonadales</taxon>
        <taxon>Pseudomonadaceae</taxon>
        <taxon>Pseudomonas</taxon>
    </lineage>
</organism>
<dbReference type="GO" id="GO:0000270">
    <property type="term" value="P:peptidoglycan metabolic process"/>
    <property type="evidence" value="ECO:0007669"/>
    <property type="project" value="UniProtKB-UniRule"/>
</dbReference>
<dbReference type="EMBL" id="HG322950">
    <property type="protein sequence ID" value="CDF85914.1"/>
    <property type="molecule type" value="Genomic_DNA"/>
</dbReference>
<reference evidence="7 8" key="1">
    <citation type="submission" date="2013-03" db="EMBL/GenBank/DDBJ databases">
        <authorList>
            <person name="Linke B."/>
        </authorList>
    </citation>
    <scope>NUCLEOTIDE SEQUENCE [LARGE SCALE GENOMIC DNA]</scope>
    <source>
        <strain evidence="7 8">B13</strain>
    </source>
</reference>
<dbReference type="GO" id="GO:0008932">
    <property type="term" value="F:lytic endotransglycosylase activity"/>
    <property type="evidence" value="ECO:0007669"/>
    <property type="project" value="UniProtKB-UniRule"/>
</dbReference>
<dbReference type="RefSeq" id="WP_043254696.1">
    <property type="nucleotide sequence ID" value="NZ_HG322950.1"/>
</dbReference>